<sequence length="74" mass="8837">MMFGLLEIIKLWKELETRPFKQKKLAEENTNRANCTLEIMIKESSFKNALKLLLKKMLKHSPFWNCWIECDYGA</sequence>
<reference evidence="1" key="1">
    <citation type="submission" date="2021-09" db="EMBL/GenBank/DDBJ databases">
        <authorList>
            <consortium name="AG Swart"/>
            <person name="Singh M."/>
            <person name="Singh A."/>
            <person name="Seah K."/>
            <person name="Emmerich C."/>
        </authorList>
    </citation>
    <scope>NUCLEOTIDE SEQUENCE</scope>
    <source>
        <strain evidence="1">ATCC30299</strain>
    </source>
</reference>
<evidence type="ECO:0000313" key="1">
    <source>
        <dbReference type="EMBL" id="CAG9318954.1"/>
    </source>
</evidence>
<evidence type="ECO:0000313" key="2">
    <source>
        <dbReference type="Proteomes" id="UP001162131"/>
    </source>
</evidence>
<keyword evidence="2" id="KW-1185">Reference proteome</keyword>
<comment type="caution">
    <text evidence="1">The sequence shown here is derived from an EMBL/GenBank/DDBJ whole genome shotgun (WGS) entry which is preliminary data.</text>
</comment>
<name>A0AAU9J0Q4_9CILI</name>
<dbReference type="AlphaFoldDB" id="A0AAU9J0Q4"/>
<dbReference type="EMBL" id="CAJZBQ010000021">
    <property type="protein sequence ID" value="CAG9318954.1"/>
    <property type="molecule type" value="Genomic_DNA"/>
</dbReference>
<gene>
    <name evidence="1" type="ORF">BSTOLATCC_MIC22312</name>
</gene>
<dbReference type="Proteomes" id="UP001162131">
    <property type="component" value="Unassembled WGS sequence"/>
</dbReference>
<accession>A0AAU9J0Q4</accession>
<proteinExistence type="predicted"/>
<protein>
    <submittedName>
        <fullName evidence="1">Uncharacterized protein</fullName>
    </submittedName>
</protein>
<organism evidence="1 2">
    <name type="scientific">Blepharisma stoltei</name>
    <dbReference type="NCBI Taxonomy" id="1481888"/>
    <lineage>
        <taxon>Eukaryota</taxon>
        <taxon>Sar</taxon>
        <taxon>Alveolata</taxon>
        <taxon>Ciliophora</taxon>
        <taxon>Postciliodesmatophora</taxon>
        <taxon>Heterotrichea</taxon>
        <taxon>Heterotrichida</taxon>
        <taxon>Blepharismidae</taxon>
        <taxon>Blepharisma</taxon>
    </lineage>
</organism>